<evidence type="ECO:0008006" key="3">
    <source>
        <dbReference type="Google" id="ProtNLM"/>
    </source>
</evidence>
<accession>A0ABS9F323</accession>
<comment type="caution">
    <text evidence="1">The sequence shown here is derived from an EMBL/GenBank/DDBJ whole genome shotgun (WGS) entry which is preliminary data.</text>
</comment>
<sequence>MKYFTLTKPLDFRKILTTAALFACTLTLPLLSYAKETTYICYISLPQNPTQTVTASSASEAAEKVKKDIADTAKRIYGMTSVDVSCIEEK</sequence>
<reference evidence="1 2" key="1">
    <citation type="submission" date="2019-11" db="EMBL/GenBank/DDBJ databases">
        <title>Epiphytic Pseudomonas syringae from cherry orchards.</title>
        <authorList>
            <person name="Hulin M.T."/>
        </authorList>
    </citation>
    <scope>NUCLEOTIDE SEQUENCE [LARGE SCALE GENOMIC DNA]</scope>
    <source>
        <strain evidence="1 2">PA-6-5B</strain>
    </source>
</reference>
<proteinExistence type="predicted"/>
<name>A0ABS9F323_9PSED</name>
<evidence type="ECO:0000313" key="2">
    <source>
        <dbReference type="Proteomes" id="UP000814003"/>
    </source>
</evidence>
<keyword evidence="2" id="KW-1185">Reference proteome</keyword>
<evidence type="ECO:0000313" key="1">
    <source>
        <dbReference type="EMBL" id="MCF5106785.1"/>
    </source>
</evidence>
<gene>
    <name evidence="1" type="ORF">GIW56_08055</name>
</gene>
<dbReference type="EMBL" id="WKED01000009">
    <property type="protein sequence ID" value="MCF5106785.1"/>
    <property type="molecule type" value="Genomic_DNA"/>
</dbReference>
<organism evidence="1 2">
    <name type="scientific">Pseudomonas gessardii</name>
    <dbReference type="NCBI Taxonomy" id="78544"/>
    <lineage>
        <taxon>Bacteria</taxon>
        <taxon>Pseudomonadati</taxon>
        <taxon>Pseudomonadota</taxon>
        <taxon>Gammaproteobacteria</taxon>
        <taxon>Pseudomonadales</taxon>
        <taxon>Pseudomonadaceae</taxon>
        <taxon>Pseudomonas</taxon>
    </lineage>
</organism>
<dbReference type="Proteomes" id="UP000814003">
    <property type="component" value="Unassembled WGS sequence"/>
</dbReference>
<protein>
    <recommendedName>
        <fullName evidence="3">DUF541 domain-containing protein</fullName>
    </recommendedName>
</protein>
<dbReference type="RefSeq" id="WP_236309065.1">
    <property type="nucleotide sequence ID" value="NZ_WKED01000009.1"/>
</dbReference>